<dbReference type="EC" id="2.3.1.275" evidence="10"/>
<evidence type="ECO:0000256" key="2">
    <source>
        <dbReference type="ARBA" id="ARBA00022516"/>
    </source>
</evidence>
<comment type="pathway">
    <text evidence="10">Lipid metabolism; phospholipid metabolism.</text>
</comment>
<comment type="subcellular location">
    <subcellularLocation>
        <location evidence="10">Cell membrane</location>
        <topology evidence="10">Multi-pass membrane protein</topology>
    </subcellularLocation>
</comment>
<dbReference type="SMART" id="SM01207">
    <property type="entry name" value="G3P_acyltransf"/>
    <property type="match status" value="1"/>
</dbReference>
<keyword evidence="5 10" id="KW-1133">Transmembrane helix</keyword>
<dbReference type="Proteomes" id="UP000469440">
    <property type="component" value="Unassembled WGS sequence"/>
</dbReference>
<keyword evidence="8 10" id="KW-0594">Phospholipid biosynthesis</keyword>
<reference evidence="11 13" key="1">
    <citation type="submission" date="2019-09" db="EMBL/GenBank/DDBJ databases">
        <title>Genome sequence of Clostridium sp. EA1.</title>
        <authorList>
            <person name="Poehlein A."/>
            <person name="Bengelsdorf F.R."/>
            <person name="Daniel R."/>
        </authorList>
    </citation>
    <scope>NUCLEOTIDE SEQUENCE [LARGE SCALE GENOMIC DNA]</scope>
    <source>
        <strain evidence="11 13">EA1</strain>
    </source>
</reference>
<dbReference type="GO" id="GO:0043772">
    <property type="term" value="F:acyl-phosphate glycerol-3-phosphate acyltransferase activity"/>
    <property type="evidence" value="ECO:0007669"/>
    <property type="project" value="UniProtKB-UniRule"/>
</dbReference>
<feature type="transmembrane region" description="Helical" evidence="10">
    <location>
        <begin position="6"/>
        <end position="31"/>
    </location>
</feature>
<dbReference type="EMBL" id="CP060286">
    <property type="protein sequence ID" value="QNK41308.1"/>
    <property type="molecule type" value="Genomic_DNA"/>
</dbReference>
<accession>A0A6N8I447</accession>
<dbReference type="AlphaFoldDB" id="A0A6N8I447"/>
<evidence type="ECO:0000256" key="6">
    <source>
        <dbReference type="ARBA" id="ARBA00023098"/>
    </source>
</evidence>
<protein>
    <recommendedName>
        <fullName evidence="10">Glycerol-3-phosphate acyltransferase</fullName>
    </recommendedName>
    <alternativeName>
        <fullName evidence="10">Acyl-PO4 G3P acyltransferase</fullName>
    </alternativeName>
    <alternativeName>
        <fullName evidence="10">Acyl-phosphate--glycerol-3-phosphate acyltransferase</fullName>
    </alternativeName>
    <alternativeName>
        <fullName evidence="10">G3P acyltransferase</fullName>
        <shortName evidence="10">GPAT</shortName>
        <ecNumber evidence="10">2.3.1.275</ecNumber>
    </alternativeName>
    <alternativeName>
        <fullName evidence="10">Lysophosphatidic acid synthase</fullName>
        <shortName evidence="10">LPA synthase</shortName>
    </alternativeName>
</protein>
<gene>
    <name evidence="11" type="primary">plsY_3</name>
    <name evidence="10 12" type="synonym">plsY</name>
    <name evidence="11" type="ORF">CAFE_35580</name>
    <name evidence="12" type="ORF">HCR03_03120</name>
</gene>
<evidence type="ECO:0000256" key="1">
    <source>
        <dbReference type="ARBA" id="ARBA00022475"/>
    </source>
</evidence>
<keyword evidence="7 10" id="KW-0472">Membrane</keyword>
<keyword evidence="1 10" id="KW-1003">Cell membrane</keyword>
<keyword evidence="4 10" id="KW-0812">Transmembrane</keyword>
<dbReference type="NCBIfam" id="TIGR00023">
    <property type="entry name" value="glycerol-3-phosphate 1-O-acyltransferase PlsY"/>
    <property type="match status" value="1"/>
</dbReference>
<evidence type="ECO:0000256" key="5">
    <source>
        <dbReference type="ARBA" id="ARBA00022989"/>
    </source>
</evidence>
<dbReference type="PANTHER" id="PTHR30309:SF0">
    <property type="entry name" value="GLYCEROL-3-PHOSPHATE ACYLTRANSFERASE-RELATED"/>
    <property type="match status" value="1"/>
</dbReference>
<keyword evidence="3 10" id="KW-0808">Transferase</keyword>
<evidence type="ECO:0000313" key="14">
    <source>
        <dbReference type="Proteomes" id="UP000515909"/>
    </source>
</evidence>
<dbReference type="Proteomes" id="UP000515909">
    <property type="component" value="Chromosome"/>
</dbReference>
<dbReference type="OrthoDB" id="9777124at2"/>
<name>A0A6N8I447_9FIRM</name>
<evidence type="ECO:0000256" key="10">
    <source>
        <dbReference type="HAMAP-Rule" id="MF_01043"/>
    </source>
</evidence>
<dbReference type="Pfam" id="PF02660">
    <property type="entry name" value="G3P_acyltransf"/>
    <property type="match status" value="1"/>
</dbReference>
<keyword evidence="6 10" id="KW-0443">Lipid metabolism</keyword>
<keyword evidence="11" id="KW-0012">Acyltransferase</keyword>
<dbReference type="RefSeq" id="WP_156991376.1">
    <property type="nucleotide sequence ID" value="NZ_CP060286.1"/>
</dbReference>
<organism evidence="11 13">
    <name type="scientific">Caproicibacter fermentans</name>
    <dbReference type="NCBI Taxonomy" id="2576756"/>
    <lineage>
        <taxon>Bacteria</taxon>
        <taxon>Bacillati</taxon>
        <taxon>Bacillota</taxon>
        <taxon>Clostridia</taxon>
        <taxon>Eubacteriales</taxon>
        <taxon>Acutalibacteraceae</taxon>
        <taxon>Caproicibacter</taxon>
    </lineage>
</organism>
<comment type="catalytic activity">
    <reaction evidence="10">
        <text>an acyl phosphate + sn-glycerol 3-phosphate = a 1-acyl-sn-glycero-3-phosphate + phosphate</text>
        <dbReference type="Rhea" id="RHEA:34075"/>
        <dbReference type="ChEBI" id="CHEBI:43474"/>
        <dbReference type="ChEBI" id="CHEBI:57597"/>
        <dbReference type="ChEBI" id="CHEBI:57970"/>
        <dbReference type="ChEBI" id="CHEBI:59918"/>
        <dbReference type="EC" id="2.3.1.275"/>
    </reaction>
</comment>
<evidence type="ECO:0000313" key="13">
    <source>
        <dbReference type="Proteomes" id="UP000469440"/>
    </source>
</evidence>
<dbReference type="GO" id="GO:0008654">
    <property type="term" value="P:phospholipid biosynthetic process"/>
    <property type="evidence" value="ECO:0007669"/>
    <property type="project" value="UniProtKB-UniRule"/>
</dbReference>
<accession>A0A7G8TCG7</accession>
<evidence type="ECO:0000313" key="11">
    <source>
        <dbReference type="EMBL" id="MVB12812.1"/>
    </source>
</evidence>
<comment type="similarity">
    <text evidence="10">Belongs to the PlsY family.</text>
</comment>
<dbReference type="UniPathway" id="UPA00085"/>
<dbReference type="KEGG" id="cfem:HCR03_03120"/>
<evidence type="ECO:0000256" key="8">
    <source>
        <dbReference type="ARBA" id="ARBA00023209"/>
    </source>
</evidence>
<evidence type="ECO:0000256" key="7">
    <source>
        <dbReference type="ARBA" id="ARBA00023136"/>
    </source>
</evidence>
<dbReference type="EMBL" id="VWXL01000104">
    <property type="protein sequence ID" value="MVB12812.1"/>
    <property type="molecule type" value="Genomic_DNA"/>
</dbReference>
<dbReference type="InterPro" id="IPR003811">
    <property type="entry name" value="G3P_acylTferase_PlsY"/>
</dbReference>
<proteinExistence type="inferred from homology"/>
<feature type="transmembrane region" description="Helical" evidence="10">
    <location>
        <begin position="158"/>
        <end position="180"/>
    </location>
</feature>
<evidence type="ECO:0000256" key="9">
    <source>
        <dbReference type="ARBA" id="ARBA00023264"/>
    </source>
</evidence>
<keyword evidence="9 10" id="KW-1208">Phospholipid metabolism</keyword>
<dbReference type="PANTHER" id="PTHR30309">
    <property type="entry name" value="INNER MEMBRANE PROTEIN YGIH"/>
    <property type="match status" value="1"/>
</dbReference>
<reference evidence="12 14" key="2">
    <citation type="submission" date="2020-08" db="EMBL/GenBank/DDBJ databases">
        <title>The isolate Caproiciproducens sp. 7D4C2 produces n-caproate at mildly acidic conditions from hexoses: genome and rBOX comparison with related strains and chain-elongating bacteria.</title>
        <authorList>
            <person name="Esquivel-Elizondo S."/>
            <person name="Bagci C."/>
            <person name="Temovska M."/>
            <person name="Jeon B.S."/>
            <person name="Bessarab I."/>
            <person name="Williams R.B.H."/>
            <person name="Huson D.H."/>
            <person name="Angenent L.T."/>
        </authorList>
    </citation>
    <scope>NUCLEOTIDE SEQUENCE [LARGE SCALE GENOMIC DNA]</scope>
    <source>
        <strain evidence="12 14">7D4C2</strain>
    </source>
</reference>
<feature type="transmembrane region" description="Helical" evidence="10">
    <location>
        <begin position="192"/>
        <end position="209"/>
    </location>
</feature>
<comment type="subunit">
    <text evidence="10">Probably interacts with PlsX.</text>
</comment>
<keyword evidence="13" id="KW-1185">Reference proteome</keyword>
<dbReference type="GO" id="GO:0005886">
    <property type="term" value="C:plasma membrane"/>
    <property type="evidence" value="ECO:0007669"/>
    <property type="project" value="UniProtKB-SubCell"/>
</dbReference>
<evidence type="ECO:0000256" key="3">
    <source>
        <dbReference type="ARBA" id="ARBA00022679"/>
    </source>
</evidence>
<keyword evidence="2 10" id="KW-0444">Lipid biosynthesis</keyword>
<feature type="transmembrane region" description="Helical" evidence="10">
    <location>
        <begin position="100"/>
        <end position="121"/>
    </location>
</feature>
<sequence length="231" mass="25681">MQEFVIFALPSMLVAAVSYLLGSISFSILFTKLFYSRKDIRTLGSGNAGLTNVLRCVGVKAGILTFVFDFSKGAASVLVGRAVFQQLCLQYRLPEYFIQYGAYLAGIACVVGHIYPLYFHFRGGKGVLASAAIIAFLDWRYFLIAVSIFAVVFTFTRIVSISSVCGALSFPLINFLFSYFRDCRPGAAPLSYVWITTAFSMLFAGLLVYKHRANLERLKNGTEKRFSIKHS</sequence>
<dbReference type="HAMAP" id="MF_01043">
    <property type="entry name" value="PlsY"/>
    <property type="match status" value="1"/>
</dbReference>
<feature type="transmembrane region" description="Helical" evidence="10">
    <location>
        <begin position="127"/>
        <end position="151"/>
    </location>
</feature>
<evidence type="ECO:0000256" key="4">
    <source>
        <dbReference type="ARBA" id="ARBA00022692"/>
    </source>
</evidence>
<comment type="function">
    <text evidence="10">Catalyzes the transfer of an acyl group from acyl-phosphate (acyl-PO(4)) to glycerol-3-phosphate (G3P) to form lysophosphatidic acid (LPA). This enzyme utilizes acyl-phosphate as fatty acyl donor, but not acyl-CoA or acyl-ACP.</text>
</comment>
<evidence type="ECO:0000313" key="12">
    <source>
        <dbReference type="EMBL" id="QNK41308.1"/>
    </source>
</evidence>